<name>A0AAV7HUB8_COTGL</name>
<sequence>MIPVPKRELISEETERAVFHMQTVIDLDRIVWDRKTILVKYPLPEMKGWDMKLVQVMRAAKKKDQPFLKYVNVQLDDVEFQDAKLGDVRTVLLESS</sequence>
<dbReference type="AlphaFoldDB" id="A0AAV7HUB8"/>
<protein>
    <submittedName>
        <fullName evidence="1">Uncharacterized protein</fullName>
    </submittedName>
</protein>
<gene>
    <name evidence="1" type="ORF">KQX54_012038</name>
</gene>
<dbReference type="Proteomes" id="UP000826195">
    <property type="component" value="Unassembled WGS sequence"/>
</dbReference>
<accession>A0AAV7HUB8</accession>
<reference evidence="1 2" key="1">
    <citation type="journal article" date="2021" name="J. Hered.">
        <title>A chromosome-level genome assembly of the parasitoid wasp, Cotesia glomerata (Hymenoptera: Braconidae).</title>
        <authorList>
            <person name="Pinto B.J."/>
            <person name="Weis J.J."/>
            <person name="Gamble T."/>
            <person name="Ode P.J."/>
            <person name="Paul R."/>
            <person name="Zaspel J.M."/>
        </authorList>
    </citation>
    <scope>NUCLEOTIDE SEQUENCE [LARGE SCALE GENOMIC DNA]</scope>
    <source>
        <strain evidence="1">CgM1</strain>
    </source>
</reference>
<comment type="caution">
    <text evidence="1">The sequence shown here is derived from an EMBL/GenBank/DDBJ whole genome shotgun (WGS) entry which is preliminary data.</text>
</comment>
<organism evidence="1 2">
    <name type="scientific">Cotesia glomerata</name>
    <name type="common">Lepidopteran parasitic wasp</name>
    <name type="synonym">Apanteles glomeratus</name>
    <dbReference type="NCBI Taxonomy" id="32391"/>
    <lineage>
        <taxon>Eukaryota</taxon>
        <taxon>Metazoa</taxon>
        <taxon>Ecdysozoa</taxon>
        <taxon>Arthropoda</taxon>
        <taxon>Hexapoda</taxon>
        <taxon>Insecta</taxon>
        <taxon>Pterygota</taxon>
        <taxon>Neoptera</taxon>
        <taxon>Endopterygota</taxon>
        <taxon>Hymenoptera</taxon>
        <taxon>Apocrita</taxon>
        <taxon>Ichneumonoidea</taxon>
        <taxon>Braconidae</taxon>
        <taxon>Microgastrinae</taxon>
        <taxon>Cotesia</taxon>
    </lineage>
</organism>
<dbReference type="EMBL" id="JAHXZJ010002982">
    <property type="protein sequence ID" value="KAH0535026.1"/>
    <property type="molecule type" value="Genomic_DNA"/>
</dbReference>
<keyword evidence="2" id="KW-1185">Reference proteome</keyword>
<evidence type="ECO:0000313" key="1">
    <source>
        <dbReference type="EMBL" id="KAH0535026.1"/>
    </source>
</evidence>
<proteinExistence type="predicted"/>
<evidence type="ECO:0000313" key="2">
    <source>
        <dbReference type="Proteomes" id="UP000826195"/>
    </source>
</evidence>